<evidence type="ECO:0000256" key="1">
    <source>
        <dbReference type="ARBA" id="ARBA00022676"/>
    </source>
</evidence>
<dbReference type="SUPFAM" id="SSF53756">
    <property type="entry name" value="UDP-Glycosyltransferase/glycogen phosphorylase"/>
    <property type="match status" value="1"/>
</dbReference>
<keyword evidence="6" id="KW-1185">Reference proteome</keyword>
<evidence type="ECO:0000256" key="2">
    <source>
        <dbReference type="ARBA" id="ARBA00022679"/>
    </source>
</evidence>
<dbReference type="Gene3D" id="3.40.50.2000">
    <property type="entry name" value="Glycogen Phosphorylase B"/>
    <property type="match status" value="2"/>
</dbReference>
<keyword evidence="1" id="KW-0328">Glycosyltransferase</keyword>
<dbReference type="InterPro" id="IPR028098">
    <property type="entry name" value="Glyco_trans_4-like_N"/>
</dbReference>
<dbReference type="RefSeq" id="WP_284303170.1">
    <property type="nucleotide sequence ID" value="NZ_BSUO01000001.1"/>
</dbReference>
<name>A0ABQ6IMP9_9MICO</name>
<protein>
    <recommendedName>
        <fullName evidence="7">D-inositol 3-phosphate glycosyltransferase</fullName>
    </recommendedName>
</protein>
<dbReference type="Pfam" id="PF13439">
    <property type="entry name" value="Glyco_transf_4"/>
    <property type="match status" value="1"/>
</dbReference>
<dbReference type="EMBL" id="BSUO01000001">
    <property type="protein sequence ID" value="GMA39205.1"/>
    <property type="molecule type" value="Genomic_DNA"/>
</dbReference>
<evidence type="ECO:0008006" key="7">
    <source>
        <dbReference type="Google" id="ProtNLM"/>
    </source>
</evidence>
<accession>A0ABQ6IMP9</accession>
<proteinExistence type="predicted"/>
<sequence>MRLTVLAPNWNHLGEPYAGGQESIVSAIVGGLRRLGHRVRLYAGQGTPPDLADELVPYPGPPELSVTARNDPHLPTPQFLTDHHAFTVATLDLAQRRDVDLVLNHSLHHLPLSLSSLLPAPVLTTLHTPPLPWLEHGASLAAPGSRFVAVSAAMARMWTTIPDIDVIPNGIDETTFVAGPGGDGLVWVGRITPEKGLPIAIRAARRAGRRLSIIGPVSDAAHYAQDVEPLLGGAIRHLGHLPHDRIRRIVGRSAAALVTPRWDEPFGLVAAEAMMCGTPAIVLARGGLPEVVGTHGGVAVPDPGPGGDPALALAAAVPQALALDRRQVRQEALSRLSLSAMLDAYERIIAEMTSPTSRRGRRTTLLRGRHLSLESR</sequence>
<evidence type="ECO:0000313" key="5">
    <source>
        <dbReference type="EMBL" id="GMA39205.1"/>
    </source>
</evidence>
<dbReference type="Pfam" id="PF00534">
    <property type="entry name" value="Glycos_transf_1"/>
    <property type="match status" value="1"/>
</dbReference>
<dbReference type="PANTHER" id="PTHR12526">
    <property type="entry name" value="GLYCOSYLTRANSFERASE"/>
    <property type="match status" value="1"/>
</dbReference>
<evidence type="ECO:0000259" key="4">
    <source>
        <dbReference type="Pfam" id="PF13439"/>
    </source>
</evidence>
<evidence type="ECO:0000313" key="6">
    <source>
        <dbReference type="Proteomes" id="UP001157126"/>
    </source>
</evidence>
<gene>
    <name evidence="5" type="ORF">GCM10025883_12500</name>
</gene>
<feature type="domain" description="Glycosyl transferase family 1" evidence="3">
    <location>
        <begin position="186"/>
        <end position="302"/>
    </location>
</feature>
<dbReference type="PANTHER" id="PTHR12526:SF595">
    <property type="entry name" value="BLL5217 PROTEIN"/>
    <property type="match status" value="1"/>
</dbReference>
<dbReference type="Proteomes" id="UP001157126">
    <property type="component" value="Unassembled WGS sequence"/>
</dbReference>
<comment type="caution">
    <text evidence="5">The sequence shown here is derived from an EMBL/GenBank/DDBJ whole genome shotgun (WGS) entry which is preliminary data.</text>
</comment>
<evidence type="ECO:0000259" key="3">
    <source>
        <dbReference type="Pfam" id="PF00534"/>
    </source>
</evidence>
<feature type="domain" description="Glycosyltransferase subfamily 4-like N-terminal" evidence="4">
    <location>
        <begin position="19"/>
        <end position="173"/>
    </location>
</feature>
<organism evidence="5 6">
    <name type="scientific">Mobilicoccus caccae</name>
    <dbReference type="NCBI Taxonomy" id="1859295"/>
    <lineage>
        <taxon>Bacteria</taxon>
        <taxon>Bacillati</taxon>
        <taxon>Actinomycetota</taxon>
        <taxon>Actinomycetes</taxon>
        <taxon>Micrococcales</taxon>
        <taxon>Dermatophilaceae</taxon>
        <taxon>Mobilicoccus</taxon>
    </lineage>
</organism>
<keyword evidence="2" id="KW-0808">Transferase</keyword>
<dbReference type="InterPro" id="IPR001296">
    <property type="entry name" value="Glyco_trans_1"/>
</dbReference>
<reference evidence="6" key="1">
    <citation type="journal article" date="2019" name="Int. J. Syst. Evol. Microbiol.">
        <title>The Global Catalogue of Microorganisms (GCM) 10K type strain sequencing project: providing services to taxonomists for standard genome sequencing and annotation.</title>
        <authorList>
            <consortium name="The Broad Institute Genomics Platform"/>
            <consortium name="The Broad Institute Genome Sequencing Center for Infectious Disease"/>
            <person name="Wu L."/>
            <person name="Ma J."/>
        </authorList>
    </citation>
    <scope>NUCLEOTIDE SEQUENCE [LARGE SCALE GENOMIC DNA]</scope>
    <source>
        <strain evidence="6">NBRC 113072</strain>
    </source>
</reference>